<name>A0A6C0BE44_9ZZZZ</name>
<dbReference type="SUPFAM" id="SSF52768">
    <property type="entry name" value="Arginase/deacetylase"/>
    <property type="match status" value="1"/>
</dbReference>
<sequence length="349" mass="40475">MKIKTKNLQKMVLVYFTSSEEHNKEEHFENKLRVVLPEKYLRNKLPKNLFINALDISDDDFIQIVSNAHGRDILNDFNVPDDVICKNYINDKTCYTEYSLRTNSICPECSSKDYYWYLDKDTYCTVNIKKCLLDLVSNLKAAIDNITSEQKNHYLLVRPPGHHCYNKSSGFCPINNVFTMATYAKTKGFQRIFILDWDFHHGNGTENLVNGKNGIFFVSIHGYGVDGYRVYPGTGSKYNNSENTKNIALFLNNHEERLTYTDTYYMSIIETDIDEWIKNFNPDLILISNGLDAHRDDALEGMNLTDNFYVRATKHLKSYNVPLVYVLEGGYTPEVIQNVSYKVIEELMK</sequence>
<keyword evidence="4" id="KW-0378">Hydrolase</keyword>
<dbReference type="PANTHER" id="PTHR10625:SF5">
    <property type="entry name" value="HISTONE DEACETYLASE"/>
    <property type="match status" value="1"/>
</dbReference>
<reference evidence="9" key="1">
    <citation type="journal article" date="2020" name="Nature">
        <title>Giant virus diversity and host interactions through global metagenomics.</title>
        <authorList>
            <person name="Schulz F."/>
            <person name="Roux S."/>
            <person name="Paez-Espino D."/>
            <person name="Jungbluth S."/>
            <person name="Walsh D.A."/>
            <person name="Denef V.J."/>
            <person name="McMahon K.D."/>
            <person name="Konstantinidis K.T."/>
            <person name="Eloe-Fadrosh E.A."/>
            <person name="Kyrpides N.C."/>
            <person name="Woyke T."/>
        </authorList>
    </citation>
    <scope>NUCLEOTIDE SEQUENCE</scope>
    <source>
        <strain evidence="9">GVMAG-M-3300010160-4</strain>
    </source>
</reference>
<protein>
    <recommendedName>
        <fullName evidence="2">histone deacetylase</fullName>
        <ecNumber evidence="2">3.5.1.98</ecNumber>
    </recommendedName>
</protein>
<dbReference type="GO" id="GO:0040029">
    <property type="term" value="P:epigenetic regulation of gene expression"/>
    <property type="evidence" value="ECO:0007669"/>
    <property type="project" value="TreeGrafter"/>
</dbReference>
<evidence type="ECO:0000256" key="3">
    <source>
        <dbReference type="ARBA" id="ARBA00022491"/>
    </source>
</evidence>
<dbReference type="AlphaFoldDB" id="A0A6C0BE44"/>
<keyword evidence="5" id="KW-0156">Chromatin regulator</keyword>
<keyword evidence="3" id="KW-0678">Repressor</keyword>
<dbReference type="PRINTS" id="PR01270">
    <property type="entry name" value="HDASUPER"/>
</dbReference>
<accession>A0A6C0BE44</accession>
<evidence type="ECO:0000313" key="9">
    <source>
        <dbReference type="EMBL" id="QHS90064.1"/>
    </source>
</evidence>
<feature type="domain" description="Histone deacetylase" evidence="8">
    <location>
        <begin position="107"/>
        <end position="346"/>
    </location>
</feature>
<dbReference type="GO" id="GO:0000118">
    <property type="term" value="C:histone deacetylase complex"/>
    <property type="evidence" value="ECO:0007669"/>
    <property type="project" value="TreeGrafter"/>
</dbReference>
<proteinExistence type="inferred from homology"/>
<comment type="similarity">
    <text evidence="1">Belongs to the histone deacetylase family. HD type 2 subfamily.</text>
</comment>
<dbReference type="InterPro" id="IPR000286">
    <property type="entry name" value="HDACs"/>
</dbReference>
<dbReference type="Gene3D" id="3.40.800.20">
    <property type="entry name" value="Histone deacetylase domain"/>
    <property type="match status" value="1"/>
</dbReference>
<dbReference type="InterPro" id="IPR023696">
    <property type="entry name" value="Ureohydrolase_dom_sf"/>
</dbReference>
<evidence type="ECO:0000256" key="6">
    <source>
        <dbReference type="ARBA" id="ARBA00023015"/>
    </source>
</evidence>
<dbReference type="EMBL" id="MN739124">
    <property type="protein sequence ID" value="QHS90064.1"/>
    <property type="molecule type" value="Genomic_DNA"/>
</dbReference>
<dbReference type="GO" id="GO:0141221">
    <property type="term" value="F:histone deacetylase activity, hydrolytic mechanism"/>
    <property type="evidence" value="ECO:0007669"/>
    <property type="project" value="UniProtKB-EC"/>
</dbReference>
<evidence type="ECO:0000256" key="5">
    <source>
        <dbReference type="ARBA" id="ARBA00022853"/>
    </source>
</evidence>
<dbReference type="InterPro" id="IPR037138">
    <property type="entry name" value="His_deacetylse_dom_sf"/>
</dbReference>
<evidence type="ECO:0000256" key="4">
    <source>
        <dbReference type="ARBA" id="ARBA00022801"/>
    </source>
</evidence>
<evidence type="ECO:0000256" key="2">
    <source>
        <dbReference type="ARBA" id="ARBA00012111"/>
    </source>
</evidence>
<evidence type="ECO:0000256" key="1">
    <source>
        <dbReference type="ARBA" id="ARBA00007738"/>
    </source>
</evidence>
<keyword evidence="7" id="KW-0804">Transcription</keyword>
<evidence type="ECO:0000256" key="7">
    <source>
        <dbReference type="ARBA" id="ARBA00023163"/>
    </source>
</evidence>
<dbReference type="PANTHER" id="PTHR10625">
    <property type="entry name" value="HISTONE DEACETYLASE HDAC1-RELATED"/>
    <property type="match status" value="1"/>
</dbReference>
<keyword evidence="6" id="KW-0805">Transcription regulation</keyword>
<organism evidence="9">
    <name type="scientific">viral metagenome</name>
    <dbReference type="NCBI Taxonomy" id="1070528"/>
    <lineage>
        <taxon>unclassified sequences</taxon>
        <taxon>metagenomes</taxon>
        <taxon>organismal metagenomes</taxon>
    </lineage>
</organism>
<dbReference type="InterPro" id="IPR023801">
    <property type="entry name" value="His_deacetylse_dom"/>
</dbReference>
<dbReference type="Pfam" id="PF00850">
    <property type="entry name" value="Hist_deacetyl"/>
    <property type="match status" value="1"/>
</dbReference>
<evidence type="ECO:0000259" key="8">
    <source>
        <dbReference type="Pfam" id="PF00850"/>
    </source>
</evidence>
<dbReference type="EC" id="3.5.1.98" evidence="2"/>